<protein>
    <submittedName>
        <fullName evidence="11">TRAP transporter small permease</fullName>
    </submittedName>
</protein>
<keyword evidence="4" id="KW-0997">Cell inner membrane</keyword>
<dbReference type="InterPro" id="IPR007387">
    <property type="entry name" value="TRAP_DctQ"/>
</dbReference>
<dbReference type="Pfam" id="PF04290">
    <property type="entry name" value="DctQ"/>
    <property type="match status" value="1"/>
</dbReference>
<evidence type="ECO:0000256" key="3">
    <source>
        <dbReference type="ARBA" id="ARBA00022475"/>
    </source>
</evidence>
<proteinExistence type="inferred from homology"/>
<feature type="transmembrane region" description="Helical" evidence="9">
    <location>
        <begin position="82"/>
        <end position="104"/>
    </location>
</feature>
<comment type="subcellular location">
    <subcellularLocation>
        <location evidence="1">Cell inner membrane</location>
        <topology evidence="1">Multi-pass membrane protein</topology>
    </subcellularLocation>
</comment>
<dbReference type="AlphaFoldDB" id="A0A6L5XIR8"/>
<dbReference type="PANTHER" id="PTHR35011:SF11">
    <property type="entry name" value="TRAP TRANSPORTER SMALL PERMEASE PROTEIN"/>
    <property type="match status" value="1"/>
</dbReference>
<keyword evidence="3" id="KW-1003">Cell membrane</keyword>
<keyword evidence="5 9" id="KW-0812">Transmembrane</keyword>
<evidence type="ECO:0000256" key="2">
    <source>
        <dbReference type="ARBA" id="ARBA00022448"/>
    </source>
</evidence>
<evidence type="ECO:0000259" key="10">
    <source>
        <dbReference type="Pfam" id="PF04290"/>
    </source>
</evidence>
<sequence>MPKFHAGLEGCAAVAALVVMFLCIAVQVFFRYALDHALEWPEEVARYAFICAVFLGASLAAQEGRHLEISVCKYSFGPRVQFALTIVSAAFTLLFCAVMTVWGAQMVLFVAQSEQVAASMSMPMYVLYLAVPLGMTCMFLRTVKHTMAALRGLRGRNAGNTAGKFDKKDVMTEMSNSW</sequence>
<keyword evidence="2" id="KW-0813">Transport</keyword>
<dbReference type="EMBL" id="VUMH01000002">
    <property type="protein sequence ID" value="MSS26941.1"/>
    <property type="molecule type" value="Genomic_DNA"/>
</dbReference>
<comment type="similarity">
    <text evidence="8">Belongs to the TRAP transporter small permease family.</text>
</comment>
<reference evidence="11 12" key="1">
    <citation type="submission" date="2019-09" db="EMBL/GenBank/DDBJ databases">
        <title>In-depth cultivation of the pig gut microbiome towards novel bacterial diversity and tailored functional studies.</title>
        <authorList>
            <person name="Wylensek D."/>
            <person name="Hitch T.C.A."/>
            <person name="Clavel T."/>
        </authorList>
    </citation>
    <scope>NUCLEOTIDE SEQUENCE [LARGE SCALE GENOMIC DNA]</scope>
    <source>
        <strain evidence="11 12">PG-178-WT-4</strain>
    </source>
</reference>
<dbReference type="InterPro" id="IPR055348">
    <property type="entry name" value="DctQ"/>
</dbReference>
<evidence type="ECO:0000256" key="4">
    <source>
        <dbReference type="ARBA" id="ARBA00022519"/>
    </source>
</evidence>
<name>A0A6L5XIR8_9BACT</name>
<keyword evidence="7 9" id="KW-0472">Membrane</keyword>
<dbReference type="GO" id="GO:0005886">
    <property type="term" value="C:plasma membrane"/>
    <property type="evidence" value="ECO:0007669"/>
    <property type="project" value="UniProtKB-SubCell"/>
</dbReference>
<evidence type="ECO:0000256" key="9">
    <source>
        <dbReference type="SAM" id="Phobius"/>
    </source>
</evidence>
<comment type="caution">
    <text evidence="11">The sequence shown here is derived from an EMBL/GenBank/DDBJ whole genome shotgun (WGS) entry which is preliminary data.</text>
</comment>
<dbReference type="GO" id="GO:0015740">
    <property type="term" value="P:C4-dicarboxylate transport"/>
    <property type="evidence" value="ECO:0007669"/>
    <property type="project" value="TreeGrafter"/>
</dbReference>
<evidence type="ECO:0000256" key="7">
    <source>
        <dbReference type="ARBA" id="ARBA00023136"/>
    </source>
</evidence>
<evidence type="ECO:0000256" key="1">
    <source>
        <dbReference type="ARBA" id="ARBA00004429"/>
    </source>
</evidence>
<gene>
    <name evidence="11" type="ORF">FYJ44_02545</name>
</gene>
<feature type="transmembrane region" description="Helical" evidence="9">
    <location>
        <begin position="124"/>
        <end position="143"/>
    </location>
</feature>
<accession>A0A6L5XIR8</accession>
<feature type="transmembrane region" description="Helical" evidence="9">
    <location>
        <begin position="44"/>
        <end position="61"/>
    </location>
</feature>
<dbReference type="PANTHER" id="PTHR35011">
    <property type="entry name" value="2,3-DIKETO-L-GULONATE TRAP TRANSPORTER SMALL PERMEASE PROTEIN YIAM"/>
    <property type="match status" value="1"/>
</dbReference>
<evidence type="ECO:0000256" key="6">
    <source>
        <dbReference type="ARBA" id="ARBA00022989"/>
    </source>
</evidence>
<evidence type="ECO:0000313" key="11">
    <source>
        <dbReference type="EMBL" id="MSS26941.1"/>
    </source>
</evidence>
<dbReference type="Proteomes" id="UP000477488">
    <property type="component" value="Unassembled WGS sequence"/>
</dbReference>
<evidence type="ECO:0000313" key="12">
    <source>
        <dbReference type="Proteomes" id="UP000477488"/>
    </source>
</evidence>
<evidence type="ECO:0000256" key="8">
    <source>
        <dbReference type="ARBA" id="ARBA00038436"/>
    </source>
</evidence>
<keyword evidence="12" id="KW-1185">Reference proteome</keyword>
<organism evidence="11 12">
    <name type="scientific">Desulfovibrio porci</name>
    <dbReference type="NCBI Taxonomy" id="2605782"/>
    <lineage>
        <taxon>Bacteria</taxon>
        <taxon>Pseudomonadati</taxon>
        <taxon>Thermodesulfobacteriota</taxon>
        <taxon>Desulfovibrionia</taxon>
        <taxon>Desulfovibrionales</taxon>
        <taxon>Desulfovibrionaceae</taxon>
        <taxon>Desulfovibrio</taxon>
    </lineage>
</organism>
<keyword evidence="6 9" id="KW-1133">Transmembrane helix</keyword>
<dbReference type="RefSeq" id="WP_154508857.1">
    <property type="nucleotide sequence ID" value="NZ_JAXELC010000032.1"/>
</dbReference>
<feature type="domain" description="Tripartite ATP-independent periplasmic transporters DctQ component" evidence="10">
    <location>
        <begin position="20"/>
        <end position="151"/>
    </location>
</feature>
<feature type="transmembrane region" description="Helical" evidence="9">
    <location>
        <begin position="12"/>
        <end position="32"/>
    </location>
</feature>
<dbReference type="GO" id="GO:0022857">
    <property type="term" value="F:transmembrane transporter activity"/>
    <property type="evidence" value="ECO:0007669"/>
    <property type="project" value="TreeGrafter"/>
</dbReference>
<evidence type="ECO:0000256" key="5">
    <source>
        <dbReference type="ARBA" id="ARBA00022692"/>
    </source>
</evidence>